<keyword evidence="2" id="KW-1185">Reference proteome</keyword>
<organism evidence="1 2">
    <name type="scientific">Paenibacillus algicola</name>
    <dbReference type="NCBI Taxonomy" id="2565926"/>
    <lineage>
        <taxon>Bacteria</taxon>
        <taxon>Bacillati</taxon>
        <taxon>Bacillota</taxon>
        <taxon>Bacilli</taxon>
        <taxon>Bacillales</taxon>
        <taxon>Paenibacillaceae</taxon>
        <taxon>Paenibacillus</taxon>
    </lineage>
</organism>
<sequence>MAFFQYLAIPISTVIMKDPSCTLSLSDFRQRINKLMIPNPNDKQQSKYILVKADSV</sequence>
<reference evidence="1 2" key="1">
    <citation type="submission" date="2019-05" db="EMBL/GenBank/DDBJ databases">
        <authorList>
            <person name="Chen C."/>
        </authorList>
    </citation>
    <scope>NUCLEOTIDE SEQUENCE [LARGE SCALE GENOMIC DNA]</scope>
    <source>
        <strain evidence="1 2">HB172198</strain>
    </source>
</reference>
<evidence type="ECO:0000313" key="2">
    <source>
        <dbReference type="Proteomes" id="UP000300879"/>
    </source>
</evidence>
<dbReference type="Proteomes" id="UP000300879">
    <property type="component" value="Chromosome"/>
</dbReference>
<accession>A0A4V1G445</accession>
<dbReference type="AlphaFoldDB" id="A0A4V1G445"/>
<protein>
    <submittedName>
        <fullName evidence="1">Uncharacterized protein</fullName>
    </submittedName>
</protein>
<dbReference type="EMBL" id="CP040396">
    <property type="protein sequence ID" value="QCT03414.1"/>
    <property type="molecule type" value="Genomic_DNA"/>
</dbReference>
<proteinExistence type="predicted"/>
<gene>
    <name evidence="1" type="ORF">E6C60_2702</name>
</gene>
<dbReference type="KEGG" id="palo:E6C60_2702"/>
<evidence type="ECO:0000313" key="1">
    <source>
        <dbReference type="EMBL" id="QCT03414.1"/>
    </source>
</evidence>
<name>A0A4V1G445_9BACL</name>